<proteinExistence type="predicted"/>
<keyword evidence="1" id="KW-0472">Membrane</keyword>
<dbReference type="Proteomes" id="UP000291124">
    <property type="component" value="Chromosome"/>
</dbReference>
<evidence type="ECO:0000313" key="3">
    <source>
        <dbReference type="EMBL" id="QBN20202.1"/>
    </source>
</evidence>
<sequence length="116" mass="13949">MRRSRRMFEEYQSGNFNPDDRYALAYKKVKRIKGFYVHLIVYIFVNAIIISSNFYGNSNQDPISWSWQTFSTALFWGIGLLAHGLSVFGRNIFFGQNWEERKIKEFMEKDKNEKWE</sequence>
<dbReference type="OrthoDB" id="1495672at2"/>
<dbReference type="Pfam" id="PF13239">
    <property type="entry name" value="2TM"/>
    <property type="match status" value="1"/>
</dbReference>
<evidence type="ECO:0000313" key="4">
    <source>
        <dbReference type="Proteomes" id="UP000291124"/>
    </source>
</evidence>
<dbReference type="RefSeq" id="WP_133277703.1">
    <property type="nucleotide sequence ID" value="NZ_CP037933.1"/>
</dbReference>
<evidence type="ECO:0000256" key="1">
    <source>
        <dbReference type="SAM" id="Phobius"/>
    </source>
</evidence>
<protein>
    <submittedName>
        <fullName evidence="3">2TM domain-containing protein</fullName>
    </submittedName>
</protein>
<feature type="domain" description="2TM" evidence="2">
    <location>
        <begin position="25"/>
        <end position="108"/>
    </location>
</feature>
<dbReference type="AlphaFoldDB" id="A0A4V1AH39"/>
<keyword evidence="1" id="KW-1133">Transmembrane helix</keyword>
<reference evidence="4" key="1">
    <citation type="submission" date="2019-03" db="EMBL/GenBank/DDBJ databases">
        <title>Flavobacterium sp.</title>
        <authorList>
            <person name="Kim H."/>
        </authorList>
    </citation>
    <scope>NUCLEOTIDE SEQUENCE [LARGE SCALE GENOMIC DNA]</scope>
    <source>
        <strain evidence="4">GS13</strain>
    </source>
</reference>
<evidence type="ECO:0000259" key="2">
    <source>
        <dbReference type="Pfam" id="PF13239"/>
    </source>
</evidence>
<feature type="transmembrane region" description="Helical" evidence="1">
    <location>
        <begin position="35"/>
        <end position="54"/>
    </location>
</feature>
<dbReference type="KEGG" id="fnk:E1750_15835"/>
<feature type="transmembrane region" description="Helical" evidence="1">
    <location>
        <begin position="74"/>
        <end position="94"/>
    </location>
</feature>
<dbReference type="EMBL" id="CP037933">
    <property type="protein sequence ID" value="QBN20202.1"/>
    <property type="molecule type" value="Genomic_DNA"/>
</dbReference>
<gene>
    <name evidence="3" type="ORF">E1750_15835</name>
</gene>
<dbReference type="InterPro" id="IPR025698">
    <property type="entry name" value="2TM_dom"/>
</dbReference>
<keyword evidence="1" id="KW-0812">Transmembrane</keyword>
<keyword evidence="4" id="KW-1185">Reference proteome</keyword>
<organism evidence="3 4">
    <name type="scientific">Flavobacterium nackdongense</name>
    <dbReference type="NCBI Taxonomy" id="2547394"/>
    <lineage>
        <taxon>Bacteria</taxon>
        <taxon>Pseudomonadati</taxon>
        <taxon>Bacteroidota</taxon>
        <taxon>Flavobacteriia</taxon>
        <taxon>Flavobacteriales</taxon>
        <taxon>Flavobacteriaceae</taxon>
        <taxon>Flavobacterium</taxon>
    </lineage>
</organism>
<accession>A0A4V1AH39</accession>
<name>A0A4V1AH39_9FLAO</name>